<accession>E6PEG4</accession>
<dbReference type="EMBL" id="CABL01000004">
    <property type="protein sequence ID" value="CBH74849.1"/>
    <property type="molecule type" value="Genomic_DNA"/>
</dbReference>
<feature type="region of interest" description="Disordered" evidence="1">
    <location>
        <begin position="94"/>
        <end position="126"/>
    </location>
</feature>
<sequence length="168" mass="17304">MNLRYLEVKGGEKYMISSVQNGTSSLWQSLLAPSSGTTAGAATNNPFSNVNLSAQQKSQISAIISNAQSQGLSFSQVKNEIANVLSSTQQQRLRSDLQSLRGKHHGRSDGDGDGSATASSTAGTSTDAWGVQVPSAVASSTTTGLSALSTIAASYAVQSQTQSGLFSL</sequence>
<reference evidence="2" key="1">
    <citation type="submission" date="2009-10" db="EMBL/GenBank/DDBJ databases">
        <title>Diversity of trophic interactions inside an arsenic-rich microbial ecosystem.</title>
        <authorList>
            <person name="Bertin P.N."/>
            <person name="Heinrich-Salmeron A."/>
            <person name="Pelletier E."/>
            <person name="Goulhen-Chollet F."/>
            <person name="Arsene-Ploetze F."/>
            <person name="Gallien S."/>
            <person name="Calteau A."/>
            <person name="Vallenet D."/>
            <person name="Casiot C."/>
            <person name="Chane-Woon-Ming B."/>
            <person name="Giloteaux L."/>
            <person name="Barakat M."/>
            <person name="Bonnefoy V."/>
            <person name="Bruneel O."/>
            <person name="Chandler M."/>
            <person name="Cleiss J."/>
            <person name="Duran R."/>
            <person name="Elbaz-Poulichet F."/>
            <person name="Fonknechten N."/>
            <person name="Lauga B."/>
            <person name="Mornico D."/>
            <person name="Ortet P."/>
            <person name="Schaeffer C."/>
            <person name="Siguier P."/>
            <person name="Alexander Thil Smith A."/>
            <person name="Van Dorsselaer A."/>
            <person name="Weissenbach J."/>
            <person name="Medigue C."/>
            <person name="Le Paslier D."/>
        </authorList>
    </citation>
    <scope>NUCLEOTIDE SEQUENCE</scope>
</reference>
<feature type="compositionally biased region" description="Low complexity" evidence="1">
    <location>
        <begin position="114"/>
        <end position="126"/>
    </location>
</feature>
<dbReference type="AlphaFoldDB" id="E6PEG4"/>
<proteinExistence type="predicted"/>
<comment type="caution">
    <text evidence="2">The sequence shown here is derived from an EMBL/GenBank/DDBJ whole genome shotgun (WGS) entry which is preliminary data.</text>
</comment>
<protein>
    <submittedName>
        <fullName evidence="2">Uncharacterized protein</fullName>
    </submittedName>
</protein>
<organism evidence="2">
    <name type="scientific">mine drainage metagenome</name>
    <dbReference type="NCBI Taxonomy" id="410659"/>
    <lineage>
        <taxon>unclassified sequences</taxon>
        <taxon>metagenomes</taxon>
        <taxon>ecological metagenomes</taxon>
    </lineage>
</organism>
<name>E6PEG4_9ZZZZ</name>
<evidence type="ECO:0000313" key="2">
    <source>
        <dbReference type="EMBL" id="CBH74849.1"/>
    </source>
</evidence>
<gene>
    <name evidence="2" type="ORF">CARN1_0383</name>
</gene>
<evidence type="ECO:0000256" key="1">
    <source>
        <dbReference type="SAM" id="MobiDB-lite"/>
    </source>
</evidence>